<comment type="subunit">
    <text evidence="3">Homodimer.</text>
</comment>
<dbReference type="EC" id="6.2.1.44" evidence="8"/>
<evidence type="ECO:0000256" key="3">
    <source>
        <dbReference type="ARBA" id="ARBA00011738"/>
    </source>
</evidence>
<dbReference type="Pfam" id="PF00501">
    <property type="entry name" value="AMP-binding"/>
    <property type="match status" value="1"/>
</dbReference>
<dbReference type="GO" id="GO:0006631">
    <property type="term" value="P:fatty acid metabolic process"/>
    <property type="evidence" value="ECO:0007669"/>
    <property type="project" value="TreeGrafter"/>
</dbReference>
<dbReference type="Gene3D" id="3.40.50.12780">
    <property type="entry name" value="N-terminal domain of ligase-like"/>
    <property type="match status" value="1"/>
</dbReference>
<dbReference type="PANTHER" id="PTHR43201:SF5">
    <property type="entry name" value="MEDIUM-CHAIN ACYL-COA LIGASE ACSF2, MITOCHONDRIAL"/>
    <property type="match status" value="1"/>
</dbReference>
<dbReference type="GO" id="GO:0046872">
    <property type="term" value="F:metal ion binding"/>
    <property type="evidence" value="ECO:0007669"/>
    <property type="project" value="UniProtKB-KW"/>
</dbReference>
<dbReference type="InterPro" id="IPR000873">
    <property type="entry name" value="AMP-dep_synth/lig_dom"/>
</dbReference>
<proteinExistence type="inferred from homology"/>
<evidence type="ECO:0000259" key="10">
    <source>
        <dbReference type="Pfam" id="PF00501"/>
    </source>
</evidence>
<dbReference type="SUPFAM" id="SSF56801">
    <property type="entry name" value="Acetyl-CoA synthetase-like"/>
    <property type="match status" value="1"/>
</dbReference>
<comment type="similarity">
    <text evidence="2">Belongs to the ATP-dependent AMP-binding enzyme family.</text>
</comment>
<evidence type="ECO:0000256" key="6">
    <source>
        <dbReference type="ARBA" id="ARBA00022842"/>
    </source>
</evidence>
<dbReference type="PROSITE" id="PS00455">
    <property type="entry name" value="AMP_BINDING"/>
    <property type="match status" value="1"/>
</dbReference>
<comment type="catalytic activity">
    <reaction evidence="7">
        <text>3-(methylsulfanyl)propanoate + ATP + CoA = 3-(methylsulfanyl)propanoyl-CoA + AMP + diphosphate</text>
        <dbReference type="Rhea" id="RHEA:43052"/>
        <dbReference type="ChEBI" id="CHEBI:30616"/>
        <dbReference type="ChEBI" id="CHEBI:33019"/>
        <dbReference type="ChEBI" id="CHEBI:49016"/>
        <dbReference type="ChEBI" id="CHEBI:57287"/>
        <dbReference type="ChEBI" id="CHEBI:82815"/>
        <dbReference type="ChEBI" id="CHEBI:456215"/>
        <dbReference type="EC" id="6.2.1.44"/>
    </reaction>
    <physiologicalReaction direction="left-to-right" evidence="7">
        <dbReference type="Rhea" id="RHEA:43053"/>
    </physiologicalReaction>
</comment>
<evidence type="ECO:0000256" key="1">
    <source>
        <dbReference type="ARBA" id="ARBA00001946"/>
    </source>
</evidence>
<evidence type="ECO:0000256" key="2">
    <source>
        <dbReference type="ARBA" id="ARBA00006432"/>
    </source>
</evidence>
<comment type="cofactor">
    <cofactor evidence="1">
        <name>Mg(2+)</name>
        <dbReference type="ChEBI" id="CHEBI:18420"/>
    </cofactor>
</comment>
<evidence type="ECO:0000256" key="7">
    <source>
        <dbReference type="ARBA" id="ARBA00051915"/>
    </source>
</evidence>
<dbReference type="InterPro" id="IPR020845">
    <property type="entry name" value="AMP-binding_CS"/>
</dbReference>
<evidence type="ECO:0000256" key="9">
    <source>
        <dbReference type="ARBA" id="ARBA00067668"/>
    </source>
</evidence>
<keyword evidence="6" id="KW-0460">Magnesium</keyword>
<accession>A0A2T6BHD4</accession>
<evidence type="ECO:0000256" key="8">
    <source>
        <dbReference type="ARBA" id="ARBA00066616"/>
    </source>
</evidence>
<organism evidence="12 13">
    <name type="scientific">Litoreibacter ponti</name>
    <dbReference type="NCBI Taxonomy" id="1510457"/>
    <lineage>
        <taxon>Bacteria</taxon>
        <taxon>Pseudomonadati</taxon>
        <taxon>Pseudomonadota</taxon>
        <taxon>Alphaproteobacteria</taxon>
        <taxon>Rhodobacterales</taxon>
        <taxon>Roseobacteraceae</taxon>
        <taxon>Litoreibacter</taxon>
    </lineage>
</organism>
<keyword evidence="5" id="KW-0479">Metal-binding</keyword>
<dbReference type="FunFam" id="3.30.300.30:FF:000008">
    <property type="entry name" value="2,3-dihydroxybenzoate-AMP ligase"/>
    <property type="match status" value="1"/>
</dbReference>
<evidence type="ECO:0000256" key="5">
    <source>
        <dbReference type="ARBA" id="ARBA00022723"/>
    </source>
</evidence>
<sequence>MSSLPHAGQMLAAQARLQPSRVGARDLERELTFSAWNTRANQLANALIGLGIGKGERIAIFAFNRLEWAEIYCAVAKAGIVAVPINFRLTPPEALFICRDCAVSAVIAGSDLVGTVNTIRPDLGLPPERFILMHDSPAPGWRSYEEVLIAGAKIEPDVPITPEDPWCLMYTSGTTGNPKGAIRSHRGMAMLALMTQVELGLARRDDALLVMPMCHANSLNFFTSFLAIGAAVTIFSRQSFDPELCLKTIGEIGVTFSSMVPTHYMMMLDAPNRHASGFKRVEKLMVSSAPARIETKRAIMEMFPRSQLFELYGSTEAGWVTLLHPDELFDHLGTVGREVTGSAPVRILDDDGNEVPDGAVGELFSCSPYAFEGYWNLPEKTAEAFRGDYLTVGDMALRDEHGFIKLIDRKKNLIITGGENVYPAEVESVLSQHDAVRDVAVVGIEDARWGERVAAAVVLRPGADVSADNLLSWARDRLAGHKRPRQIVFLDQDEMPRNTTGKILHRVLREMLKDQVTNTTETPT</sequence>
<evidence type="ECO:0000313" key="13">
    <source>
        <dbReference type="Proteomes" id="UP000243978"/>
    </source>
</evidence>
<dbReference type="InterPro" id="IPR042099">
    <property type="entry name" value="ANL_N_sf"/>
</dbReference>
<dbReference type="OrthoDB" id="9803968at2"/>
<dbReference type="Pfam" id="PF13193">
    <property type="entry name" value="AMP-binding_C"/>
    <property type="match status" value="1"/>
</dbReference>
<keyword evidence="13" id="KW-1185">Reference proteome</keyword>
<evidence type="ECO:0000256" key="4">
    <source>
        <dbReference type="ARBA" id="ARBA00022598"/>
    </source>
</evidence>
<evidence type="ECO:0000259" key="11">
    <source>
        <dbReference type="Pfam" id="PF13193"/>
    </source>
</evidence>
<dbReference type="Proteomes" id="UP000243978">
    <property type="component" value="Unassembled WGS sequence"/>
</dbReference>
<gene>
    <name evidence="12" type="ORF">C8N43_0117</name>
</gene>
<name>A0A2T6BHD4_9RHOB</name>
<keyword evidence="4 12" id="KW-0436">Ligase</keyword>
<dbReference type="AlphaFoldDB" id="A0A2T6BHD4"/>
<feature type="domain" description="AMP-binding enzyme C-terminal" evidence="11">
    <location>
        <begin position="425"/>
        <end position="502"/>
    </location>
</feature>
<comment type="caution">
    <text evidence="12">The sequence shown here is derived from an EMBL/GenBank/DDBJ whole genome shotgun (WGS) entry which is preliminary data.</text>
</comment>
<dbReference type="InterPro" id="IPR045851">
    <property type="entry name" value="AMP-bd_C_sf"/>
</dbReference>
<dbReference type="PANTHER" id="PTHR43201">
    <property type="entry name" value="ACYL-COA SYNTHETASE"/>
    <property type="match status" value="1"/>
</dbReference>
<reference evidence="12 13" key="1">
    <citation type="submission" date="2018-04" db="EMBL/GenBank/DDBJ databases">
        <title>Genomic Encyclopedia of Archaeal and Bacterial Type Strains, Phase II (KMG-II): from individual species to whole genera.</title>
        <authorList>
            <person name="Goeker M."/>
        </authorList>
    </citation>
    <scope>NUCLEOTIDE SEQUENCE [LARGE SCALE GENOMIC DNA]</scope>
    <source>
        <strain evidence="12 13">DSM 100977</strain>
    </source>
</reference>
<evidence type="ECO:0000313" key="12">
    <source>
        <dbReference type="EMBL" id="PTX55478.1"/>
    </source>
</evidence>
<feature type="domain" description="AMP-dependent synthetase/ligase" evidence="10">
    <location>
        <begin position="12"/>
        <end position="375"/>
    </location>
</feature>
<dbReference type="GO" id="GO:0031956">
    <property type="term" value="F:medium-chain fatty acid-CoA ligase activity"/>
    <property type="evidence" value="ECO:0007669"/>
    <property type="project" value="TreeGrafter"/>
</dbReference>
<protein>
    <recommendedName>
        <fullName evidence="9">3-methylmercaptopropionyl-CoA ligase</fullName>
        <ecNumber evidence="8">6.2.1.44</ecNumber>
    </recommendedName>
</protein>
<dbReference type="InterPro" id="IPR025110">
    <property type="entry name" value="AMP-bd_C"/>
</dbReference>
<dbReference type="EMBL" id="QBKS01000001">
    <property type="protein sequence ID" value="PTX55478.1"/>
    <property type="molecule type" value="Genomic_DNA"/>
</dbReference>
<dbReference type="Gene3D" id="3.30.300.30">
    <property type="match status" value="1"/>
</dbReference>